<proteinExistence type="predicted"/>
<dbReference type="AlphaFoldDB" id="A0A0P7YTC2"/>
<dbReference type="Proteomes" id="UP000050421">
    <property type="component" value="Unassembled WGS sequence"/>
</dbReference>
<evidence type="ECO:0008006" key="3">
    <source>
        <dbReference type="Google" id="ProtNLM"/>
    </source>
</evidence>
<gene>
    <name evidence="1" type="ORF">HLUCCX10_04615</name>
</gene>
<dbReference type="EMBL" id="LJXT01000019">
    <property type="protein sequence ID" value="KPQ18841.1"/>
    <property type="molecule type" value="Genomic_DNA"/>
</dbReference>
<protein>
    <recommendedName>
        <fullName evidence="3">Enzyme of heme biosynthesis</fullName>
    </recommendedName>
</protein>
<dbReference type="InterPro" id="IPR011990">
    <property type="entry name" value="TPR-like_helical_dom_sf"/>
</dbReference>
<dbReference type="STRING" id="1305737.GCA_000526355_01159"/>
<evidence type="ECO:0000313" key="2">
    <source>
        <dbReference type="Proteomes" id="UP000050421"/>
    </source>
</evidence>
<dbReference type="eggNOG" id="COG3063">
    <property type="taxonomic scope" value="Bacteria"/>
</dbReference>
<dbReference type="Gene3D" id="1.25.40.10">
    <property type="entry name" value="Tetratricopeptide repeat domain"/>
    <property type="match status" value="1"/>
</dbReference>
<dbReference type="PATRIC" id="fig|1305737.6.peg.1575"/>
<reference evidence="1 2" key="1">
    <citation type="submission" date="2015-09" db="EMBL/GenBank/DDBJ databases">
        <title>Identification and resolution of microdiversity through metagenomic sequencing of parallel consortia.</title>
        <authorList>
            <person name="Nelson W.C."/>
            <person name="Romine M.F."/>
            <person name="Lindemann S.R."/>
        </authorList>
    </citation>
    <scope>NUCLEOTIDE SEQUENCE [LARGE SCALE GENOMIC DNA]</scope>
    <source>
        <strain evidence="1">HL-49</strain>
    </source>
</reference>
<accession>A0A0P7YTC2</accession>
<evidence type="ECO:0000313" key="1">
    <source>
        <dbReference type="EMBL" id="KPQ18841.1"/>
    </source>
</evidence>
<dbReference type="SUPFAM" id="SSF48452">
    <property type="entry name" value="TPR-like"/>
    <property type="match status" value="1"/>
</dbReference>
<name>A0A0P7YTC2_9BACT</name>
<organism evidence="1 2">
    <name type="scientific">Algoriphagus marincola HL-49</name>
    <dbReference type="NCBI Taxonomy" id="1305737"/>
    <lineage>
        <taxon>Bacteria</taxon>
        <taxon>Pseudomonadati</taxon>
        <taxon>Bacteroidota</taxon>
        <taxon>Cytophagia</taxon>
        <taxon>Cytophagales</taxon>
        <taxon>Cyclobacteriaceae</taxon>
        <taxon>Algoriphagus</taxon>
    </lineage>
</organism>
<comment type="caution">
    <text evidence="1">The sequence shown here is derived from an EMBL/GenBank/DDBJ whole genome shotgun (WGS) entry which is preliminary data.</text>
</comment>
<sequence>MANLERLRLLEEFAREEPNNPFNWYALALETENSQPDQALFYFRKVLKDFPEYLPVYFPSAHFFAEHELIQEAQETFESGIELAKQLKESKPLHELQNAYQNFLFENDLD</sequence>
<dbReference type="OrthoDB" id="1524733at2"/>